<dbReference type="InterPro" id="IPR028082">
    <property type="entry name" value="Peripla_BP_I"/>
</dbReference>
<feature type="domain" description="Leucine-binding protein" evidence="5">
    <location>
        <begin position="44"/>
        <end position="387"/>
    </location>
</feature>
<dbReference type="InterPro" id="IPR051010">
    <property type="entry name" value="BCAA_transport"/>
</dbReference>
<dbReference type="PRINTS" id="PR00337">
    <property type="entry name" value="LEUILEVALBP"/>
</dbReference>
<dbReference type="GO" id="GO:0006865">
    <property type="term" value="P:amino acid transport"/>
    <property type="evidence" value="ECO:0007669"/>
    <property type="project" value="UniProtKB-KW"/>
</dbReference>
<gene>
    <name evidence="6" type="ORF">D0466_02555</name>
</gene>
<evidence type="ECO:0000256" key="3">
    <source>
        <dbReference type="ARBA" id="ARBA00022729"/>
    </source>
</evidence>
<keyword evidence="3" id="KW-0732">Signal</keyword>
<dbReference type="SUPFAM" id="SSF53822">
    <property type="entry name" value="Periplasmic binding protein-like I"/>
    <property type="match status" value="1"/>
</dbReference>
<dbReference type="CDD" id="cd06340">
    <property type="entry name" value="PBP1_ABC_ligand_binding-like"/>
    <property type="match status" value="1"/>
</dbReference>
<dbReference type="Gene3D" id="3.40.50.2300">
    <property type="match status" value="2"/>
</dbReference>
<dbReference type="Pfam" id="PF13458">
    <property type="entry name" value="Peripla_BP_6"/>
    <property type="match status" value="1"/>
</dbReference>
<dbReference type="InterPro" id="IPR000709">
    <property type="entry name" value="Leu_Ile_Val-bd"/>
</dbReference>
<keyword evidence="4" id="KW-0029">Amino-acid transport</keyword>
<dbReference type="PANTHER" id="PTHR30483">
    <property type="entry name" value="LEUCINE-SPECIFIC-BINDING PROTEIN"/>
    <property type="match status" value="1"/>
</dbReference>
<dbReference type="PROSITE" id="PS51257">
    <property type="entry name" value="PROKAR_LIPOPROTEIN"/>
    <property type="match status" value="1"/>
</dbReference>
<organism evidence="6 7">
    <name type="scientific">Peribacillus glennii</name>
    <dbReference type="NCBI Taxonomy" id="2303991"/>
    <lineage>
        <taxon>Bacteria</taxon>
        <taxon>Bacillati</taxon>
        <taxon>Bacillota</taxon>
        <taxon>Bacilli</taxon>
        <taxon>Bacillales</taxon>
        <taxon>Bacillaceae</taxon>
        <taxon>Peribacillus</taxon>
    </lineage>
</organism>
<evidence type="ECO:0000259" key="5">
    <source>
        <dbReference type="Pfam" id="PF13458"/>
    </source>
</evidence>
<evidence type="ECO:0000256" key="4">
    <source>
        <dbReference type="ARBA" id="ARBA00022970"/>
    </source>
</evidence>
<evidence type="ECO:0000256" key="1">
    <source>
        <dbReference type="ARBA" id="ARBA00010062"/>
    </source>
</evidence>
<dbReference type="EMBL" id="QVTD01000003">
    <property type="protein sequence ID" value="RFU64824.1"/>
    <property type="molecule type" value="Genomic_DNA"/>
</dbReference>
<reference evidence="6 7" key="1">
    <citation type="submission" date="2018-08" db="EMBL/GenBank/DDBJ databases">
        <title>Bacillus chawlae sp. nov., Bacillus glennii sp. nov., and Bacillus saganii sp. nov. Isolated from the Vehicle Assembly Building at Kennedy Space Center where the Viking Spacecraft were Assembled.</title>
        <authorList>
            <person name="Seuylemezian A."/>
            <person name="Vaishampayan P."/>
        </authorList>
    </citation>
    <scope>NUCLEOTIDE SEQUENCE [LARGE SCALE GENOMIC DNA]</scope>
    <source>
        <strain evidence="6 7">V44-8</strain>
    </source>
</reference>
<keyword evidence="7" id="KW-1185">Reference proteome</keyword>
<name>A0A372LFM7_9BACI</name>
<dbReference type="InterPro" id="IPR028081">
    <property type="entry name" value="Leu-bd"/>
</dbReference>
<evidence type="ECO:0000313" key="7">
    <source>
        <dbReference type="Proteomes" id="UP000262939"/>
    </source>
</evidence>
<evidence type="ECO:0000256" key="2">
    <source>
        <dbReference type="ARBA" id="ARBA00022448"/>
    </source>
</evidence>
<comment type="caution">
    <text evidence="6">The sequence shown here is derived from an EMBL/GenBank/DDBJ whole genome shotgun (WGS) entry which is preliminary data.</text>
</comment>
<accession>A0A372LFM7</accession>
<protein>
    <submittedName>
        <fullName evidence="6">Amino acid-binding protein</fullName>
    </submittedName>
</protein>
<keyword evidence="2" id="KW-0813">Transport</keyword>
<dbReference type="Proteomes" id="UP000262939">
    <property type="component" value="Unassembled WGS sequence"/>
</dbReference>
<evidence type="ECO:0000313" key="6">
    <source>
        <dbReference type="EMBL" id="RFU64824.1"/>
    </source>
</evidence>
<proteinExistence type="inferred from homology"/>
<dbReference type="PANTHER" id="PTHR30483:SF37">
    <property type="entry name" value="ABC TRANSPORTER SUBSTRATE-BINDING PROTEIN"/>
    <property type="match status" value="1"/>
</dbReference>
<dbReference type="AlphaFoldDB" id="A0A372LFM7"/>
<comment type="similarity">
    <text evidence="1">Belongs to the leucine-binding protein family.</text>
</comment>
<sequence>MAGFLIKKVGVNMKKFLMFLMAAMLIVLTACGGKEAGGGDSDTLEIGALFPLSGDLALLGEESFRGAELAVEEINKNGGIDGKKVKLVKGDATDADAAQAEANRLVNQENIKAIVGSFSSSISFAASEVAERNSVLYWELGAVSDSITDRKYKYVLRTNPPASYFSKVHVDFINDVVAEKLGKNVKDIKVAITHEDSSYGTTIAEEAKKLAEKEGINVVSVQGYSAGTNDLSSVVLNLKKAAPDVLIAVSYMNDAILLTRQSAELGFKVPVFLGSGGGHTMADFQEAVGDKADGIFDVDFPQYSINREFTPGMDEFLKMYKDKYSKDPRSGHSLSNYMGMKVVLDVLAEVGEVDPDKLKDAALKYKAEAGKTSTGWGVEFNPENGQNTKSEPYVHQWINGELITVWPKKVSLEEPQISNK</sequence>